<sequence>MSVNSFVQNDFPGYLLDMNEFEAVEPIEQISYTKICKFQHMKLKKDFYVRFPPESDDIPASQRKFLDEVWIQIRLRHPSIQLFKGFTLPRDGVPYPAALFFNYEGSMTLQDVIDLEIQDKSPPEWTPTKKSIVIFGITAALKYIHSLHIIHNNLKTTKILLTKDFEPRLCDFSDASVVQSCVEGCLTRESGTTIWRSPEKSSGRPYTLPSDVFAYGQIIHSIVTKKLPFPSSMSTHEVKEQLLEWNDDLILEASKDFPPECEQGYLAIYQTAVLPNPEDRPTIEQFYKALLDDDIVYPGTDMKVYREYCNKLKKYDH</sequence>
<evidence type="ECO:0000259" key="3">
    <source>
        <dbReference type="PROSITE" id="PS50011"/>
    </source>
</evidence>
<name>A0ABR2K832_9EUKA</name>
<comment type="caution">
    <text evidence="4">The sequence shown here is derived from an EMBL/GenBank/DDBJ whole genome shotgun (WGS) entry which is preliminary data.</text>
</comment>
<accession>A0ABR2K832</accession>
<dbReference type="Pfam" id="PF00069">
    <property type="entry name" value="Pkinase"/>
    <property type="match status" value="1"/>
</dbReference>
<protein>
    <recommendedName>
        <fullName evidence="3">Protein kinase domain-containing protein</fullName>
    </recommendedName>
</protein>
<dbReference type="InterPro" id="IPR000719">
    <property type="entry name" value="Prot_kinase_dom"/>
</dbReference>
<dbReference type="SUPFAM" id="SSF56112">
    <property type="entry name" value="Protein kinase-like (PK-like)"/>
    <property type="match status" value="1"/>
</dbReference>
<keyword evidence="1" id="KW-0547">Nucleotide-binding</keyword>
<dbReference type="PROSITE" id="PS50011">
    <property type="entry name" value="PROTEIN_KINASE_DOM"/>
    <property type="match status" value="1"/>
</dbReference>
<dbReference type="PANTHER" id="PTHR27001:SF931">
    <property type="entry name" value="OS11G0664100 PROTEIN"/>
    <property type="match status" value="1"/>
</dbReference>
<dbReference type="EMBL" id="JAPFFF010000006">
    <property type="protein sequence ID" value="KAK8887287.1"/>
    <property type="molecule type" value="Genomic_DNA"/>
</dbReference>
<dbReference type="Gene3D" id="1.10.510.10">
    <property type="entry name" value="Transferase(Phosphotransferase) domain 1"/>
    <property type="match status" value="1"/>
</dbReference>
<feature type="domain" description="Protein kinase" evidence="3">
    <location>
        <begin position="21"/>
        <end position="296"/>
    </location>
</feature>
<organism evidence="4 5">
    <name type="scientific">Tritrichomonas musculus</name>
    <dbReference type="NCBI Taxonomy" id="1915356"/>
    <lineage>
        <taxon>Eukaryota</taxon>
        <taxon>Metamonada</taxon>
        <taxon>Parabasalia</taxon>
        <taxon>Tritrichomonadida</taxon>
        <taxon>Tritrichomonadidae</taxon>
        <taxon>Tritrichomonas</taxon>
    </lineage>
</organism>
<keyword evidence="2" id="KW-0067">ATP-binding</keyword>
<proteinExistence type="predicted"/>
<gene>
    <name evidence="4" type="ORF">M9Y10_038325</name>
</gene>
<dbReference type="Proteomes" id="UP001470230">
    <property type="component" value="Unassembled WGS sequence"/>
</dbReference>
<evidence type="ECO:0000256" key="1">
    <source>
        <dbReference type="ARBA" id="ARBA00022741"/>
    </source>
</evidence>
<keyword evidence="5" id="KW-1185">Reference proteome</keyword>
<evidence type="ECO:0000313" key="4">
    <source>
        <dbReference type="EMBL" id="KAK8887287.1"/>
    </source>
</evidence>
<reference evidence="4 5" key="1">
    <citation type="submission" date="2024-04" db="EMBL/GenBank/DDBJ databases">
        <title>Tritrichomonas musculus Genome.</title>
        <authorList>
            <person name="Alves-Ferreira E."/>
            <person name="Grigg M."/>
            <person name="Lorenzi H."/>
            <person name="Galac M."/>
        </authorList>
    </citation>
    <scope>NUCLEOTIDE SEQUENCE [LARGE SCALE GENOMIC DNA]</scope>
    <source>
        <strain evidence="4 5">EAF2021</strain>
    </source>
</reference>
<dbReference type="InterPro" id="IPR011009">
    <property type="entry name" value="Kinase-like_dom_sf"/>
</dbReference>
<dbReference type="PANTHER" id="PTHR27001">
    <property type="entry name" value="OS01G0253100 PROTEIN"/>
    <property type="match status" value="1"/>
</dbReference>
<evidence type="ECO:0000313" key="5">
    <source>
        <dbReference type="Proteomes" id="UP001470230"/>
    </source>
</evidence>
<evidence type="ECO:0000256" key="2">
    <source>
        <dbReference type="ARBA" id="ARBA00022840"/>
    </source>
</evidence>